<evidence type="ECO:0000256" key="2">
    <source>
        <dbReference type="ARBA" id="ARBA00017823"/>
    </source>
</evidence>
<evidence type="ECO:0000259" key="10">
    <source>
        <dbReference type="Pfam" id="PF04316"/>
    </source>
</evidence>
<dbReference type="InterPro" id="IPR007412">
    <property type="entry name" value="FlgM"/>
</dbReference>
<sequence>MVDLISSFTPRPRIAKPGEDVGPSIAGPNAGPAAGAVAKPGGDTVALSAGATALPAELSGGPPIDLEIVSKIKEAISEGKYPVDLDKITESLFQDFVKMMA</sequence>
<dbReference type="InterPro" id="IPR031316">
    <property type="entry name" value="FlgM_C"/>
</dbReference>
<feature type="region of interest" description="Disordered" evidence="9">
    <location>
        <begin position="1"/>
        <end position="37"/>
    </location>
</feature>
<dbReference type="EMBL" id="CP028918">
    <property type="protein sequence ID" value="AWB47314.1"/>
    <property type="molecule type" value="Genomic_DNA"/>
</dbReference>
<dbReference type="GO" id="GO:0044781">
    <property type="term" value="P:bacterial-type flagellum organization"/>
    <property type="evidence" value="ECO:0007669"/>
    <property type="project" value="UniProtKB-KW"/>
</dbReference>
<feature type="compositionally biased region" description="Low complexity" evidence="9">
    <location>
        <begin position="22"/>
        <end position="37"/>
    </location>
</feature>
<keyword evidence="11" id="KW-0969">Cilium</keyword>
<evidence type="ECO:0000256" key="3">
    <source>
        <dbReference type="ARBA" id="ARBA00022491"/>
    </source>
</evidence>
<keyword evidence="5" id="KW-0805">Transcription regulation</keyword>
<dbReference type="OrthoDB" id="7357746at2"/>
<dbReference type="KEGG" id="geh:HYN69_01265"/>
<keyword evidence="11" id="KW-0282">Flagellum</keyword>
<reference evidence="11 12" key="1">
    <citation type="submission" date="2018-04" db="EMBL/GenBank/DDBJ databases">
        <title>Genome sequencing of Gemmobacter.</title>
        <authorList>
            <person name="Yi H."/>
            <person name="Baek M.-G."/>
        </authorList>
    </citation>
    <scope>NUCLEOTIDE SEQUENCE [LARGE SCALE GENOMIC DNA]</scope>
    <source>
        <strain evidence="11 12">HYN0069</strain>
    </source>
</reference>
<protein>
    <recommendedName>
        <fullName evidence="2">Negative regulator of flagellin synthesis</fullName>
    </recommendedName>
    <alternativeName>
        <fullName evidence="8">Anti-sigma-28 factor</fullName>
    </alternativeName>
</protein>
<dbReference type="Proteomes" id="UP000244496">
    <property type="component" value="Chromosome"/>
</dbReference>
<accession>A0A2S0UHN0</accession>
<evidence type="ECO:0000256" key="8">
    <source>
        <dbReference type="ARBA" id="ARBA00030117"/>
    </source>
</evidence>
<proteinExistence type="inferred from homology"/>
<dbReference type="GO" id="GO:0045892">
    <property type="term" value="P:negative regulation of DNA-templated transcription"/>
    <property type="evidence" value="ECO:0007669"/>
    <property type="project" value="InterPro"/>
</dbReference>
<keyword evidence="11" id="KW-0966">Cell projection</keyword>
<feature type="domain" description="Anti-sigma-28 factor FlgM C-terminal" evidence="10">
    <location>
        <begin position="43"/>
        <end position="92"/>
    </location>
</feature>
<keyword evidence="6" id="KW-0804">Transcription</keyword>
<organism evidence="11 12">
    <name type="scientific">Paragemmobacter aquarius</name>
    <dbReference type="NCBI Taxonomy" id="2169400"/>
    <lineage>
        <taxon>Bacteria</taxon>
        <taxon>Pseudomonadati</taxon>
        <taxon>Pseudomonadota</taxon>
        <taxon>Alphaproteobacteria</taxon>
        <taxon>Rhodobacterales</taxon>
        <taxon>Paracoccaceae</taxon>
        <taxon>Paragemmobacter</taxon>
    </lineage>
</organism>
<comment type="similarity">
    <text evidence="1">Belongs to the FlgM family.</text>
</comment>
<keyword evidence="12" id="KW-1185">Reference proteome</keyword>
<evidence type="ECO:0000256" key="4">
    <source>
        <dbReference type="ARBA" id="ARBA00022795"/>
    </source>
</evidence>
<evidence type="ECO:0000256" key="5">
    <source>
        <dbReference type="ARBA" id="ARBA00023015"/>
    </source>
</evidence>
<dbReference type="SUPFAM" id="SSF101498">
    <property type="entry name" value="Anti-sigma factor FlgM"/>
    <property type="match status" value="1"/>
</dbReference>
<evidence type="ECO:0000313" key="11">
    <source>
        <dbReference type="EMBL" id="AWB47314.1"/>
    </source>
</evidence>
<gene>
    <name evidence="11" type="primary">flgM</name>
    <name evidence="11" type="ORF">HYN69_01265</name>
</gene>
<keyword evidence="3" id="KW-0678">Repressor</keyword>
<comment type="function">
    <text evidence="7">Responsible for the coupling of flagellin expression to flagellar assembly by preventing expression of the flagellin genes when a component of the middle class of proteins is defective. It negatively regulates flagellar genes by inhibiting the activity of FliA by directly binding to FliA.</text>
</comment>
<dbReference type="InterPro" id="IPR035890">
    <property type="entry name" value="Anti-sigma-28_factor_FlgM_sf"/>
</dbReference>
<evidence type="ECO:0000256" key="1">
    <source>
        <dbReference type="ARBA" id="ARBA00005322"/>
    </source>
</evidence>
<keyword evidence="4" id="KW-1005">Bacterial flagellum biogenesis</keyword>
<evidence type="ECO:0000256" key="7">
    <source>
        <dbReference type="ARBA" id="ARBA00024739"/>
    </source>
</evidence>
<name>A0A2S0UHN0_9RHOB</name>
<dbReference type="Pfam" id="PF04316">
    <property type="entry name" value="FlgM"/>
    <property type="match status" value="1"/>
</dbReference>
<evidence type="ECO:0000313" key="12">
    <source>
        <dbReference type="Proteomes" id="UP000244496"/>
    </source>
</evidence>
<dbReference type="AlphaFoldDB" id="A0A2S0UHN0"/>
<dbReference type="RefSeq" id="WP_108434143.1">
    <property type="nucleotide sequence ID" value="NZ_CP028918.1"/>
</dbReference>
<dbReference type="NCBIfam" id="TIGR03824">
    <property type="entry name" value="FlgM_jcvi"/>
    <property type="match status" value="1"/>
</dbReference>
<evidence type="ECO:0000256" key="6">
    <source>
        <dbReference type="ARBA" id="ARBA00023163"/>
    </source>
</evidence>
<evidence type="ECO:0000256" key="9">
    <source>
        <dbReference type="SAM" id="MobiDB-lite"/>
    </source>
</evidence>